<dbReference type="SMART" id="SM00849">
    <property type="entry name" value="Lactamase_B"/>
    <property type="match status" value="1"/>
</dbReference>
<dbReference type="HOGENOM" id="CLU_030571_2_4_11"/>
<dbReference type="Proteomes" id="UP000005442">
    <property type="component" value="Chromosome"/>
</dbReference>
<dbReference type="STRING" id="710685.MycrhN_5430"/>
<evidence type="ECO:0000313" key="2">
    <source>
        <dbReference type="EMBL" id="AEV75904.1"/>
    </source>
</evidence>
<proteinExistence type="predicted"/>
<dbReference type="PANTHER" id="PTHR42951">
    <property type="entry name" value="METALLO-BETA-LACTAMASE DOMAIN-CONTAINING"/>
    <property type="match status" value="1"/>
</dbReference>
<feature type="domain" description="Metallo-beta-lactamase" evidence="1">
    <location>
        <begin position="18"/>
        <end position="206"/>
    </location>
</feature>
<organism evidence="2 3">
    <name type="scientific">Mycolicibacterium rhodesiae (strain NBB3)</name>
    <name type="common">Mycobacterium rhodesiae</name>
    <dbReference type="NCBI Taxonomy" id="710685"/>
    <lineage>
        <taxon>Bacteria</taxon>
        <taxon>Bacillati</taxon>
        <taxon>Actinomycetota</taxon>
        <taxon>Actinomycetes</taxon>
        <taxon>Mycobacteriales</taxon>
        <taxon>Mycobacteriaceae</taxon>
        <taxon>Mycolicibacterium</taxon>
    </lineage>
</organism>
<evidence type="ECO:0000313" key="3">
    <source>
        <dbReference type="Proteomes" id="UP000005442"/>
    </source>
</evidence>
<sequence length="227" mass="23809">MRMDTVVLSSNLTMLRVRGWQVYVWRDDDSVTVIDTGAPGSGAEILAEVPRIDRIVLTHGHVDHCGSAAELQDATGATVFAGAGDAAPIRNGTAMPPPVFEDWEIPIHERVSAGLPDAAPPVALLHEVHDGDALDFGDGAEVLAVPGHTDGSIAIHLPRHGVLFTGDTIANVGTVMLGTFNQVRAQTVASFKRLAALDVDTACFGHGEPITAAAGIRIRETAATLTE</sequence>
<evidence type="ECO:0000259" key="1">
    <source>
        <dbReference type="SMART" id="SM00849"/>
    </source>
</evidence>
<dbReference type="SUPFAM" id="SSF56281">
    <property type="entry name" value="Metallo-hydrolase/oxidoreductase"/>
    <property type="match status" value="1"/>
</dbReference>
<dbReference type="GO" id="GO:0016787">
    <property type="term" value="F:hydrolase activity"/>
    <property type="evidence" value="ECO:0007669"/>
    <property type="project" value="UniProtKB-KW"/>
</dbReference>
<dbReference type="InterPro" id="IPR050855">
    <property type="entry name" value="NDM-1-like"/>
</dbReference>
<dbReference type="AlphaFoldDB" id="G8RIJ7"/>
<dbReference type="InterPro" id="IPR036866">
    <property type="entry name" value="RibonucZ/Hydroxyglut_hydro"/>
</dbReference>
<reference evidence="2 3" key="1">
    <citation type="submission" date="2011-12" db="EMBL/GenBank/DDBJ databases">
        <title>Complete sequence of Mycobacterium rhodesiae NBB3.</title>
        <authorList>
            <consortium name="US DOE Joint Genome Institute"/>
            <person name="Lucas S."/>
            <person name="Han J."/>
            <person name="Lapidus A."/>
            <person name="Cheng J.-F."/>
            <person name="Goodwin L."/>
            <person name="Pitluck S."/>
            <person name="Peters L."/>
            <person name="Mikhailova N."/>
            <person name="Gu W."/>
            <person name="Detter J.C."/>
            <person name="Han C."/>
            <person name="Tapia R."/>
            <person name="Land M."/>
            <person name="Hauser L."/>
            <person name="Kyrpides N."/>
            <person name="Ivanova N."/>
            <person name="Pagani I."/>
            <person name="Mattes T."/>
            <person name="Holmes A."/>
            <person name="Rutledge P."/>
            <person name="Paulsen I."/>
            <person name="Coleman N."/>
            <person name="Woyke T."/>
        </authorList>
    </citation>
    <scope>NUCLEOTIDE SEQUENCE [LARGE SCALE GENOMIC DNA]</scope>
    <source>
        <strain evidence="2 3">NBB3</strain>
    </source>
</reference>
<dbReference type="KEGG" id="mrh:MycrhN_5430"/>
<keyword evidence="3" id="KW-1185">Reference proteome</keyword>
<keyword evidence="2" id="KW-0378">Hydrolase</keyword>
<name>G8RIJ7_MYCRN</name>
<gene>
    <name evidence="2" type="ordered locus">MycrhN_5430</name>
</gene>
<protein>
    <submittedName>
        <fullName evidence="2">Zn-dependent hydrolase, glyoxylase</fullName>
    </submittedName>
</protein>
<dbReference type="InterPro" id="IPR001279">
    <property type="entry name" value="Metallo-B-lactamas"/>
</dbReference>
<accession>G8RIJ7</accession>
<dbReference type="eggNOG" id="COG0491">
    <property type="taxonomic scope" value="Bacteria"/>
</dbReference>
<dbReference type="EMBL" id="CP003169">
    <property type="protein sequence ID" value="AEV75904.1"/>
    <property type="molecule type" value="Genomic_DNA"/>
</dbReference>
<dbReference type="Pfam" id="PF00753">
    <property type="entry name" value="Lactamase_B"/>
    <property type="match status" value="1"/>
</dbReference>
<dbReference type="Gene3D" id="3.60.15.10">
    <property type="entry name" value="Ribonuclease Z/Hydroxyacylglutathione hydrolase-like"/>
    <property type="match status" value="1"/>
</dbReference>
<dbReference type="PATRIC" id="fig|710685.3.peg.5455"/>
<dbReference type="CDD" id="cd07721">
    <property type="entry name" value="yflN-like_MBL-fold"/>
    <property type="match status" value="1"/>
</dbReference>